<evidence type="ECO:0008006" key="3">
    <source>
        <dbReference type="Google" id="ProtNLM"/>
    </source>
</evidence>
<dbReference type="AlphaFoldDB" id="A0A1X6YU59"/>
<reference evidence="1 2" key="1">
    <citation type="submission" date="2017-03" db="EMBL/GenBank/DDBJ databases">
        <authorList>
            <person name="Afonso C.L."/>
            <person name="Miller P.J."/>
            <person name="Scott M.A."/>
            <person name="Spackman E."/>
            <person name="Goraichik I."/>
            <person name="Dimitrov K.M."/>
            <person name="Suarez D.L."/>
            <person name="Swayne D.E."/>
        </authorList>
    </citation>
    <scope>NUCLEOTIDE SEQUENCE [LARGE SCALE GENOMIC DNA]</scope>
    <source>
        <strain evidence="1 2">CECT 7751</strain>
    </source>
</reference>
<proteinExistence type="predicted"/>
<evidence type="ECO:0000313" key="1">
    <source>
        <dbReference type="EMBL" id="SLN30762.1"/>
    </source>
</evidence>
<sequence>MFLSRRTRPEGMAVATHPYPGLPARDVMILADWEEVPQALCFPGSGLRTELACCHTIREALGLVLNKCADLDAVVVETDLFGTPDETADFCFSLRRMAPWVWVVALESEMWEDDGMLLELGACDYFLPQAAGPLRLHEVLVQNAPMP</sequence>
<accession>A0A1X6YU59</accession>
<gene>
    <name evidence="1" type="ORF">PSM7751_01322</name>
</gene>
<dbReference type="EMBL" id="FWFN01000002">
    <property type="protein sequence ID" value="SLN30762.1"/>
    <property type="molecule type" value="Genomic_DNA"/>
</dbReference>
<keyword evidence="2" id="KW-1185">Reference proteome</keyword>
<evidence type="ECO:0000313" key="2">
    <source>
        <dbReference type="Proteomes" id="UP000193963"/>
    </source>
</evidence>
<dbReference type="Proteomes" id="UP000193963">
    <property type="component" value="Unassembled WGS sequence"/>
</dbReference>
<dbReference type="RefSeq" id="WP_085887188.1">
    <property type="nucleotide sequence ID" value="NZ_FWFN01000002.1"/>
</dbReference>
<protein>
    <recommendedName>
        <fullName evidence="3">Response regulatory domain-containing protein</fullName>
    </recommendedName>
</protein>
<organism evidence="1 2">
    <name type="scientific">Pseudooceanicola marinus</name>
    <dbReference type="NCBI Taxonomy" id="396013"/>
    <lineage>
        <taxon>Bacteria</taxon>
        <taxon>Pseudomonadati</taxon>
        <taxon>Pseudomonadota</taxon>
        <taxon>Alphaproteobacteria</taxon>
        <taxon>Rhodobacterales</taxon>
        <taxon>Paracoccaceae</taxon>
        <taxon>Pseudooceanicola</taxon>
    </lineage>
</organism>
<dbReference type="OrthoDB" id="7876164at2"/>
<name>A0A1X6YU59_9RHOB</name>